<evidence type="ECO:0000313" key="6">
    <source>
        <dbReference type="Proteomes" id="UP000823405"/>
    </source>
</evidence>
<dbReference type="Pfam" id="PF24681">
    <property type="entry name" value="Kelch_KLHDC2_KLHL20_DRC7"/>
    <property type="match status" value="1"/>
</dbReference>
<organism evidence="5 6">
    <name type="scientific">Linnemannia gamsii</name>
    <dbReference type="NCBI Taxonomy" id="64522"/>
    <lineage>
        <taxon>Eukaryota</taxon>
        <taxon>Fungi</taxon>
        <taxon>Fungi incertae sedis</taxon>
        <taxon>Mucoromycota</taxon>
        <taxon>Mortierellomycotina</taxon>
        <taxon>Mortierellomycetes</taxon>
        <taxon>Mortierellales</taxon>
        <taxon>Mortierellaceae</taxon>
        <taxon>Linnemannia</taxon>
    </lineage>
</organism>
<comment type="caution">
    <text evidence="5">The sequence shown here is derived from an EMBL/GenBank/DDBJ whole genome shotgun (WGS) entry which is preliminary data.</text>
</comment>
<accession>A0A9P6UV05</accession>
<proteinExistence type="predicted"/>
<keyword evidence="4" id="KW-0472">Membrane</keyword>
<dbReference type="SUPFAM" id="SSF117281">
    <property type="entry name" value="Kelch motif"/>
    <property type="match status" value="1"/>
</dbReference>
<feature type="region of interest" description="Disordered" evidence="3">
    <location>
        <begin position="481"/>
        <end position="500"/>
    </location>
</feature>
<dbReference type="OrthoDB" id="10251809at2759"/>
<dbReference type="PANTHER" id="PTHR47435">
    <property type="entry name" value="KELCH REPEAT PROTEIN (AFU_ORTHOLOGUE AFUA_5G12780)"/>
    <property type="match status" value="1"/>
</dbReference>
<evidence type="ECO:0000313" key="5">
    <source>
        <dbReference type="EMBL" id="KAG0322083.1"/>
    </source>
</evidence>
<keyword evidence="1" id="KW-0677">Repeat</keyword>
<evidence type="ECO:0000256" key="3">
    <source>
        <dbReference type="SAM" id="MobiDB-lite"/>
    </source>
</evidence>
<gene>
    <name evidence="5" type="ORF">BGZ97_008832</name>
</gene>
<feature type="region of interest" description="Disordered" evidence="3">
    <location>
        <begin position="723"/>
        <end position="742"/>
    </location>
</feature>
<reference evidence="5" key="1">
    <citation type="journal article" date="2020" name="Fungal Divers.">
        <title>Resolving the Mortierellaceae phylogeny through synthesis of multi-gene phylogenetics and phylogenomics.</title>
        <authorList>
            <person name="Vandepol N."/>
            <person name="Liber J."/>
            <person name="Desiro A."/>
            <person name="Na H."/>
            <person name="Kennedy M."/>
            <person name="Barry K."/>
            <person name="Grigoriev I.V."/>
            <person name="Miller A.N."/>
            <person name="O'Donnell K."/>
            <person name="Stajich J.E."/>
            <person name="Bonito G."/>
        </authorList>
    </citation>
    <scope>NUCLEOTIDE SEQUENCE</scope>
    <source>
        <strain evidence="5">NVP60</strain>
    </source>
</reference>
<evidence type="ECO:0000256" key="2">
    <source>
        <dbReference type="ARBA" id="ARBA00023004"/>
    </source>
</evidence>
<evidence type="ECO:0000256" key="4">
    <source>
        <dbReference type="SAM" id="Phobius"/>
    </source>
</evidence>
<keyword evidence="2" id="KW-0408">Iron</keyword>
<dbReference type="InterPro" id="IPR015915">
    <property type="entry name" value="Kelch-typ_b-propeller"/>
</dbReference>
<sequence>MASRTGNARRILHIHRSYCTASSSTTSTTFLILLSTVLLALLTSTTYAQAPIARRRLAYVQYNNQLYLQGGIAQAGSSNQFNALDLTKPWSMTSPSWAMLGGGNWVSHHTMVAVKPEHAGGLGGGAQGYLLSIGGNPASSGGFWSAYDIQAGTWTNLTIPAPYVGLEGQAAVSDPSTGQVYVVGGYYNDAATNATVTNRLTVYDPTSNSVVMQQAATDKTNLTGAAVVWSTKRNTILVFGGSRATSASAVSGLQLGNIDEYDPTSKIWKTMATTGNVPTRALDACAAASDDGSKIVLFGGSLDANTFFSTIYTLDVVSGVWSQGEAAQEYRARMACGLHADQFIVFGGSRGTNQMTSMHNNLPIIYNINTNAWSSNFDPSGPTGSSSKGNMGAIIGGAVGGVVVLLICAVGGFCFVKRRRAKRDSEAKDSEEKAAALVAGGDRDSVDKYNNGGSSDDYGKPAAMSAADHYAAAAALQAAHGSPSAHASSRHSEAFSQGTSEPDYGVMVPMGVARALSDTASQPDAQYYYQQMQLQQQQQYQQQLQQQQQYIDQQAAYGHMVPGSPTHSLSTPTQSFAPSALVPHQSPINTLGGYPASTAGGYTVPVLIQQGDGNIQGPHSWTGSYYDTQPISGTGSPIPAVPPITYNGGVVQQQQPWVPSNGYYGTATASATPTTPGFPPIESPAGWGGSNSVATAVDSPVGGFNKHAGDGYADNRLTVISARGPQAVSADTPSDYIRPPQS</sequence>
<dbReference type="PANTHER" id="PTHR47435:SF4">
    <property type="entry name" value="KELCH REPEAT PROTEIN (AFU_ORTHOLOGUE AFUA_5G12780)"/>
    <property type="match status" value="1"/>
</dbReference>
<dbReference type="AlphaFoldDB" id="A0A9P6UV05"/>
<dbReference type="GO" id="GO:0019760">
    <property type="term" value="P:glucosinolate metabolic process"/>
    <property type="evidence" value="ECO:0007669"/>
    <property type="project" value="UniProtKB-ARBA"/>
</dbReference>
<feature type="region of interest" description="Disordered" evidence="3">
    <location>
        <begin position="421"/>
        <end position="454"/>
    </location>
</feature>
<feature type="compositionally biased region" description="Basic and acidic residues" evidence="3">
    <location>
        <begin position="423"/>
        <end position="434"/>
    </location>
</feature>
<keyword evidence="4" id="KW-1133">Transmembrane helix</keyword>
<keyword evidence="6" id="KW-1185">Reference proteome</keyword>
<evidence type="ECO:0000256" key="1">
    <source>
        <dbReference type="ARBA" id="ARBA00022737"/>
    </source>
</evidence>
<dbReference type="EMBL" id="JAAAIN010000041">
    <property type="protein sequence ID" value="KAG0322083.1"/>
    <property type="molecule type" value="Genomic_DNA"/>
</dbReference>
<evidence type="ECO:0008006" key="7">
    <source>
        <dbReference type="Google" id="ProtNLM"/>
    </source>
</evidence>
<protein>
    <recommendedName>
        <fullName evidence="7">Galactose oxidase</fullName>
    </recommendedName>
</protein>
<feature type="transmembrane region" description="Helical" evidence="4">
    <location>
        <begin position="391"/>
        <end position="416"/>
    </location>
</feature>
<dbReference type="Proteomes" id="UP000823405">
    <property type="component" value="Unassembled WGS sequence"/>
</dbReference>
<name>A0A9P6UV05_9FUNG</name>
<dbReference type="Gene3D" id="2.120.10.80">
    <property type="entry name" value="Kelch-type beta propeller"/>
    <property type="match status" value="2"/>
</dbReference>
<keyword evidence="4" id="KW-0812">Transmembrane</keyword>